<feature type="signal peptide" evidence="1">
    <location>
        <begin position="1"/>
        <end position="24"/>
    </location>
</feature>
<gene>
    <name evidence="2" type="ORF">MB818_21020</name>
</gene>
<evidence type="ECO:0000256" key="1">
    <source>
        <dbReference type="SAM" id="SignalP"/>
    </source>
</evidence>
<feature type="chain" id="PRO_5046863174" evidence="1">
    <location>
        <begin position="25"/>
        <end position="150"/>
    </location>
</feature>
<dbReference type="Proteomes" id="UP001165279">
    <property type="component" value="Unassembled WGS sequence"/>
</dbReference>
<dbReference type="EMBL" id="JAKOEM010000034">
    <property type="protein sequence ID" value="MCG6560694.1"/>
    <property type="molecule type" value="Genomic_DNA"/>
</dbReference>
<organism evidence="2 3">
    <name type="scientific">Ruegeria alba</name>
    <dbReference type="NCBI Taxonomy" id="2916756"/>
    <lineage>
        <taxon>Bacteria</taxon>
        <taxon>Pseudomonadati</taxon>
        <taxon>Pseudomonadota</taxon>
        <taxon>Alphaproteobacteria</taxon>
        <taxon>Rhodobacterales</taxon>
        <taxon>Roseobacteraceae</taxon>
        <taxon>Ruegeria</taxon>
    </lineage>
</organism>
<proteinExistence type="predicted"/>
<evidence type="ECO:0000313" key="3">
    <source>
        <dbReference type="Proteomes" id="UP001165279"/>
    </source>
</evidence>
<accession>A0ABS9P3L1</accession>
<evidence type="ECO:0000313" key="2">
    <source>
        <dbReference type="EMBL" id="MCG6560694.1"/>
    </source>
</evidence>
<keyword evidence="3" id="KW-1185">Reference proteome</keyword>
<keyword evidence="1" id="KW-0732">Signal</keyword>
<sequence>MLNRRNLISGIAGTLILTAPPLWAEASVFYTENGAAIRGYDTVAYFTEGAPVPGAPTIAVMWKGAVWHFASQENRAAFEANPRAFAPQFGGYCAYAVSRGYTSDTDPTAWQIVDGELYLIHSAEVARLWVEDVAGNIAGARKNWPAVLDR</sequence>
<dbReference type="NCBIfam" id="NF041384">
    <property type="entry name" value="YHS_seleno_dom"/>
    <property type="match status" value="1"/>
</dbReference>
<protein>
    <submittedName>
        <fullName evidence="2">YHS domain protein</fullName>
    </submittedName>
</protein>
<dbReference type="RefSeq" id="WP_234137684.1">
    <property type="nucleotide sequence ID" value="NZ_JAKOEM010000034.1"/>
</dbReference>
<name>A0ABS9P3L1_9RHOB</name>
<comment type="caution">
    <text evidence="2">The sequence shown here is derived from an EMBL/GenBank/DDBJ whole genome shotgun (WGS) entry which is preliminary data.</text>
</comment>
<reference evidence="2" key="1">
    <citation type="submission" date="2022-02" db="EMBL/GenBank/DDBJ databases">
        <title>The genome sequence of Ruegeria sp. 1NDH52C.</title>
        <authorList>
            <person name="Du J."/>
        </authorList>
    </citation>
    <scope>NUCLEOTIDE SEQUENCE</scope>
    <source>
        <strain evidence="2">1NDH52C</strain>
    </source>
</reference>